<sequence length="139" mass="15734">MRCIIDFLLLIKARGVGFTLTVASTITFAELSWTPGDLIHADDRAHIIFQGRCSTQIRKSGTEEIWEVADVIDSENMVILSKTGIQKLMKLEDRRVPRIFIFYSPWCQFCQQAPQERAYTDSEGTPSTCSRSRVGKQGC</sequence>
<dbReference type="SUPFAM" id="SSF52540">
    <property type="entry name" value="P-loop containing nucleoside triphosphate hydrolases"/>
    <property type="match status" value="1"/>
</dbReference>
<evidence type="ECO:0000256" key="4">
    <source>
        <dbReference type="ARBA" id="ARBA00022840"/>
    </source>
</evidence>
<evidence type="ECO:0000256" key="2">
    <source>
        <dbReference type="ARBA" id="ARBA00022801"/>
    </source>
</evidence>
<feature type="region of interest" description="Disordered" evidence="5">
    <location>
        <begin position="120"/>
        <end position="139"/>
    </location>
</feature>
<protein>
    <submittedName>
        <fullName evidence="7">Uncharacterized protein isoform X1</fullName>
    </submittedName>
</protein>
<keyword evidence="4" id="KW-0067">ATP-binding</keyword>
<keyword evidence="1" id="KW-0547">Nucleotide-binding</keyword>
<dbReference type="PANTHER" id="PTHR45766">
    <property type="entry name" value="DNA ANNEALING HELICASE AND ENDONUCLEASE ZRANB3 FAMILY MEMBER"/>
    <property type="match status" value="1"/>
</dbReference>
<gene>
    <name evidence="7" type="primary">LOC110802424</name>
</gene>
<dbReference type="GeneID" id="110802424"/>
<dbReference type="Proteomes" id="UP000813463">
    <property type="component" value="Chromosome 3"/>
</dbReference>
<accession>A0ABM3RLE7</accession>
<dbReference type="RefSeq" id="XP_056696442.1">
    <property type="nucleotide sequence ID" value="XM_056840464.1"/>
</dbReference>
<reference evidence="7" key="2">
    <citation type="submission" date="2025-08" db="UniProtKB">
        <authorList>
            <consortium name="RefSeq"/>
        </authorList>
    </citation>
    <scope>IDENTIFICATION</scope>
    <source>
        <tissue evidence="7">Leaf</tissue>
    </source>
</reference>
<evidence type="ECO:0000256" key="5">
    <source>
        <dbReference type="SAM" id="MobiDB-lite"/>
    </source>
</evidence>
<keyword evidence="3" id="KW-0347">Helicase</keyword>
<dbReference type="InterPro" id="IPR027417">
    <property type="entry name" value="P-loop_NTPase"/>
</dbReference>
<feature type="compositionally biased region" description="Polar residues" evidence="5">
    <location>
        <begin position="122"/>
        <end position="131"/>
    </location>
</feature>
<dbReference type="Gene3D" id="3.40.50.300">
    <property type="entry name" value="P-loop containing nucleotide triphosphate hydrolases"/>
    <property type="match status" value="1"/>
</dbReference>
<proteinExistence type="predicted"/>
<evidence type="ECO:0000313" key="7">
    <source>
        <dbReference type="RefSeq" id="XP_056696442.1"/>
    </source>
</evidence>
<keyword evidence="6" id="KW-1185">Reference proteome</keyword>
<organism evidence="6 7">
    <name type="scientific">Spinacia oleracea</name>
    <name type="common">Spinach</name>
    <dbReference type="NCBI Taxonomy" id="3562"/>
    <lineage>
        <taxon>Eukaryota</taxon>
        <taxon>Viridiplantae</taxon>
        <taxon>Streptophyta</taxon>
        <taxon>Embryophyta</taxon>
        <taxon>Tracheophyta</taxon>
        <taxon>Spermatophyta</taxon>
        <taxon>Magnoliopsida</taxon>
        <taxon>eudicotyledons</taxon>
        <taxon>Gunneridae</taxon>
        <taxon>Pentapetalae</taxon>
        <taxon>Caryophyllales</taxon>
        <taxon>Chenopodiaceae</taxon>
        <taxon>Chenopodioideae</taxon>
        <taxon>Anserineae</taxon>
        <taxon>Spinacia</taxon>
    </lineage>
</organism>
<dbReference type="PANTHER" id="PTHR45766:SF3">
    <property type="entry name" value="DNA ANNEALING HELICASE AND ENDONUCLEASE ZRANB3"/>
    <property type="match status" value="1"/>
</dbReference>
<name>A0ABM3RLE7_SPIOL</name>
<evidence type="ECO:0000313" key="6">
    <source>
        <dbReference type="Proteomes" id="UP000813463"/>
    </source>
</evidence>
<reference evidence="6" key="1">
    <citation type="journal article" date="2021" name="Nat. Commun.">
        <title>Genomic analyses provide insights into spinach domestication and the genetic basis of agronomic traits.</title>
        <authorList>
            <person name="Cai X."/>
            <person name="Sun X."/>
            <person name="Xu C."/>
            <person name="Sun H."/>
            <person name="Wang X."/>
            <person name="Ge C."/>
            <person name="Zhang Z."/>
            <person name="Wang Q."/>
            <person name="Fei Z."/>
            <person name="Jiao C."/>
            <person name="Wang Q."/>
        </authorList>
    </citation>
    <scope>NUCLEOTIDE SEQUENCE [LARGE SCALE GENOMIC DNA]</scope>
    <source>
        <strain evidence="6">cv. Varoflay</strain>
    </source>
</reference>
<evidence type="ECO:0000256" key="1">
    <source>
        <dbReference type="ARBA" id="ARBA00022741"/>
    </source>
</evidence>
<evidence type="ECO:0000256" key="3">
    <source>
        <dbReference type="ARBA" id="ARBA00022806"/>
    </source>
</evidence>
<keyword evidence="2" id="KW-0378">Hydrolase</keyword>